<gene>
    <name evidence="2" type="ORF">HF577_28125</name>
</gene>
<keyword evidence="1" id="KW-1133">Transmembrane helix</keyword>
<name>A0ABX1RMB1_9PSEU</name>
<dbReference type="RefSeq" id="WP_169398991.1">
    <property type="nucleotide sequence ID" value="NZ_BAAAJH010000049.1"/>
</dbReference>
<evidence type="ECO:0000256" key="1">
    <source>
        <dbReference type="SAM" id="Phobius"/>
    </source>
</evidence>
<organism evidence="2 3">
    <name type="scientific">Pseudonocardia xinjiangensis</name>
    <dbReference type="NCBI Taxonomy" id="75289"/>
    <lineage>
        <taxon>Bacteria</taxon>
        <taxon>Bacillati</taxon>
        <taxon>Actinomycetota</taxon>
        <taxon>Actinomycetes</taxon>
        <taxon>Pseudonocardiales</taxon>
        <taxon>Pseudonocardiaceae</taxon>
        <taxon>Pseudonocardia</taxon>
    </lineage>
</organism>
<evidence type="ECO:0000313" key="2">
    <source>
        <dbReference type="EMBL" id="NMH80946.1"/>
    </source>
</evidence>
<sequence length="136" mass="13416">MSAQRSSRGHVIVVALLGVAAVAHGGLALTTGSAVVAGLSGLLAVAAIALVLVGLLVGAARFGGDREDHWLLACAVTGAVGVASALVVTWLSVSGPGAGGGFDPWSLGVLLIDALAVRVAVFTLRRSPSGTPQRRS</sequence>
<dbReference type="EMBL" id="JAAXKY010000122">
    <property type="protein sequence ID" value="NMH80946.1"/>
    <property type="molecule type" value="Genomic_DNA"/>
</dbReference>
<keyword evidence="1" id="KW-0812">Transmembrane</keyword>
<evidence type="ECO:0000313" key="3">
    <source>
        <dbReference type="Proteomes" id="UP001296706"/>
    </source>
</evidence>
<accession>A0ABX1RMB1</accession>
<feature type="transmembrane region" description="Helical" evidence="1">
    <location>
        <begin position="38"/>
        <end position="58"/>
    </location>
</feature>
<proteinExistence type="predicted"/>
<feature type="transmembrane region" description="Helical" evidence="1">
    <location>
        <begin position="70"/>
        <end position="93"/>
    </location>
</feature>
<protein>
    <submittedName>
        <fullName evidence="2">Uncharacterized protein</fullName>
    </submittedName>
</protein>
<comment type="caution">
    <text evidence="2">The sequence shown here is derived from an EMBL/GenBank/DDBJ whole genome shotgun (WGS) entry which is preliminary data.</text>
</comment>
<reference evidence="2 3" key="1">
    <citation type="submission" date="2020-04" db="EMBL/GenBank/DDBJ databases">
        <authorList>
            <person name="Klaysubun C."/>
            <person name="Duangmal K."/>
            <person name="Lipun K."/>
        </authorList>
    </citation>
    <scope>NUCLEOTIDE SEQUENCE [LARGE SCALE GENOMIC DNA]</scope>
    <source>
        <strain evidence="2 3">JCM 11839</strain>
    </source>
</reference>
<dbReference type="Proteomes" id="UP001296706">
    <property type="component" value="Unassembled WGS sequence"/>
</dbReference>
<keyword evidence="1" id="KW-0472">Membrane</keyword>
<keyword evidence="3" id="KW-1185">Reference proteome</keyword>
<feature type="transmembrane region" description="Helical" evidence="1">
    <location>
        <begin position="105"/>
        <end position="124"/>
    </location>
</feature>